<dbReference type="SUPFAM" id="SSF53756">
    <property type="entry name" value="UDP-Glycosyltransferase/glycogen phosphorylase"/>
    <property type="match status" value="1"/>
</dbReference>
<keyword evidence="4" id="KW-1185">Reference proteome</keyword>
<evidence type="ECO:0000259" key="1">
    <source>
        <dbReference type="Pfam" id="PF00534"/>
    </source>
</evidence>
<reference evidence="3 4" key="1">
    <citation type="submission" date="2020-02" db="EMBL/GenBank/DDBJ databases">
        <title>Pseudoroseicyclus tamarix, sp. nov., isolated from offshore sediment of a Tamarix chinensis forest.</title>
        <authorList>
            <person name="Gai Y."/>
        </authorList>
    </citation>
    <scope>NUCLEOTIDE SEQUENCE [LARGE SCALE GENOMIC DNA]</scope>
    <source>
        <strain evidence="3 4">CLL3-39</strain>
    </source>
</reference>
<dbReference type="AlphaFoldDB" id="A0A6B2JTF8"/>
<comment type="caution">
    <text evidence="3">The sequence shown here is derived from an EMBL/GenBank/DDBJ whole genome shotgun (WGS) entry which is preliminary data.</text>
</comment>
<feature type="domain" description="Glycosyltransferase subfamily 4-like N-terminal" evidence="2">
    <location>
        <begin position="42"/>
        <end position="170"/>
    </location>
</feature>
<dbReference type="Gene3D" id="3.40.50.2000">
    <property type="entry name" value="Glycogen Phosphorylase B"/>
    <property type="match status" value="2"/>
</dbReference>
<name>A0A6B2JTF8_9RHOB</name>
<keyword evidence="3" id="KW-0808">Transferase</keyword>
<sequence>MELISAFPNSELYTLFDFLTDEERRMVTGGRPVHVSGLNKLPGVAKYYRYLLLQCSRAIENFDVMAYDAVISSSAALAKGVLTAPGQPHIAYVHSPARYAWDLTHDYINSLSNQLSRHLAQRMMHKFRIWDMRTVAQVDQFVANSNFIRDRIWKAYRREAEVIYPPVDISAFVPGEGPREEYYFTASRMVPYKRIEMIAAAFRERPKLRLMIAGDGPEMARVRAAAGPNVTLLGHVTFEALRSHMQKARAFVFAAREDFGIVPVEAQAAGCPVIALGSGGTAETIRDLSMDRPTGAWFETQTVESLLSAIDKLEANYEVVTPENCRDNALRFSAERFRSEIRDCVARVSG</sequence>
<evidence type="ECO:0000313" key="4">
    <source>
        <dbReference type="Proteomes" id="UP000474757"/>
    </source>
</evidence>
<dbReference type="Pfam" id="PF00534">
    <property type="entry name" value="Glycos_transf_1"/>
    <property type="match status" value="1"/>
</dbReference>
<dbReference type="EMBL" id="JAAGAB010000002">
    <property type="protein sequence ID" value="NDV01245.1"/>
    <property type="molecule type" value="Genomic_DNA"/>
</dbReference>
<gene>
    <name evidence="3" type="ORF">GZA08_09735</name>
</gene>
<evidence type="ECO:0000259" key="2">
    <source>
        <dbReference type="Pfam" id="PF13439"/>
    </source>
</evidence>
<dbReference type="PANTHER" id="PTHR45947">
    <property type="entry name" value="SULFOQUINOVOSYL TRANSFERASE SQD2"/>
    <property type="match status" value="1"/>
</dbReference>
<dbReference type="Pfam" id="PF13439">
    <property type="entry name" value="Glyco_transf_4"/>
    <property type="match status" value="1"/>
</dbReference>
<dbReference type="GO" id="GO:0016757">
    <property type="term" value="F:glycosyltransferase activity"/>
    <property type="evidence" value="ECO:0007669"/>
    <property type="project" value="InterPro"/>
</dbReference>
<organism evidence="3 4">
    <name type="scientific">Pseudoroseicyclus tamaricis</name>
    <dbReference type="NCBI Taxonomy" id="2705421"/>
    <lineage>
        <taxon>Bacteria</taxon>
        <taxon>Pseudomonadati</taxon>
        <taxon>Pseudomonadota</taxon>
        <taxon>Alphaproteobacteria</taxon>
        <taxon>Rhodobacterales</taxon>
        <taxon>Paracoccaceae</taxon>
        <taxon>Pseudoroseicyclus</taxon>
    </lineage>
</organism>
<dbReference type="InterPro" id="IPR050194">
    <property type="entry name" value="Glycosyltransferase_grp1"/>
</dbReference>
<feature type="domain" description="Glycosyl transferase family 1" evidence="1">
    <location>
        <begin position="175"/>
        <end position="329"/>
    </location>
</feature>
<dbReference type="Proteomes" id="UP000474757">
    <property type="component" value="Unassembled WGS sequence"/>
</dbReference>
<proteinExistence type="predicted"/>
<dbReference type="InterPro" id="IPR001296">
    <property type="entry name" value="Glyco_trans_1"/>
</dbReference>
<evidence type="ECO:0000313" key="3">
    <source>
        <dbReference type="EMBL" id="NDV01245.1"/>
    </source>
</evidence>
<protein>
    <submittedName>
        <fullName evidence="3">Glycosyltransferase family 4 protein</fullName>
    </submittedName>
</protein>
<accession>A0A6B2JTF8</accession>
<dbReference type="PANTHER" id="PTHR45947:SF3">
    <property type="entry name" value="SULFOQUINOVOSYL TRANSFERASE SQD2"/>
    <property type="match status" value="1"/>
</dbReference>
<dbReference type="InterPro" id="IPR028098">
    <property type="entry name" value="Glyco_trans_4-like_N"/>
</dbReference>